<organism evidence="5 6">
    <name type="scientific">Clostridium cavendishii DSM 21758</name>
    <dbReference type="NCBI Taxonomy" id="1121302"/>
    <lineage>
        <taxon>Bacteria</taxon>
        <taxon>Bacillati</taxon>
        <taxon>Bacillota</taxon>
        <taxon>Clostridia</taxon>
        <taxon>Eubacteriales</taxon>
        <taxon>Clostridiaceae</taxon>
        <taxon>Clostridium</taxon>
    </lineage>
</organism>
<dbReference type="PANTHER" id="PTHR42756:SF1">
    <property type="entry name" value="TRANSCRIPTIONAL REPRESSOR OF EMRAB OPERON"/>
    <property type="match status" value="1"/>
</dbReference>
<evidence type="ECO:0000313" key="5">
    <source>
        <dbReference type="EMBL" id="SHI68929.1"/>
    </source>
</evidence>
<proteinExistence type="predicted"/>
<accession>A0A1M6D6V7</accession>
<keyword evidence="1" id="KW-0805">Transcription regulation</keyword>
<name>A0A1M6D6V7_9CLOT</name>
<protein>
    <submittedName>
        <fullName evidence="5">DNA-binding transcriptional regulator, MarR family</fullName>
    </submittedName>
</protein>
<dbReference type="PRINTS" id="PR00598">
    <property type="entry name" value="HTHMARR"/>
</dbReference>
<dbReference type="SUPFAM" id="SSF46785">
    <property type="entry name" value="Winged helix' DNA-binding domain"/>
    <property type="match status" value="1"/>
</dbReference>
<evidence type="ECO:0000256" key="2">
    <source>
        <dbReference type="ARBA" id="ARBA00023125"/>
    </source>
</evidence>
<evidence type="ECO:0000256" key="3">
    <source>
        <dbReference type="ARBA" id="ARBA00023163"/>
    </source>
</evidence>
<dbReference type="GO" id="GO:0003700">
    <property type="term" value="F:DNA-binding transcription factor activity"/>
    <property type="evidence" value="ECO:0007669"/>
    <property type="project" value="InterPro"/>
</dbReference>
<dbReference type="Proteomes" id="UP000184310">
    <property type="component" value="Unassembled WGS sequence"/>
</dbReference>
<dbReference type="PANTHER" id="PTHR42756">
    <property type="entry name" value="TRANSCRIPTIONAL REGULATOR, MARR"/>
    <property type="match status" value="1"/>
</dbReference>
<keyword evidence="3" id="KW-0804">Transcription</keyword>
<sequence length="152" mass="17432">MRIEESAQNLRSSIVELVRSLSILDKTEASGCSISLAQCHAILEIGRAEEVNLNELAEILKLDKSTMSRTVENIVRKGYAQRIVDNKNRKYVKITLTEDGNKIFNETEKNMNEYYKDILLNIDERKRMQVLESLNLLNKSIKDIKKAVSCNK</sequence>
<gene>
    <name evidence="5" type="ORF">SAMN02745163_00648</name>
</gene>
<dbReference type="Pfam" id="PF12802">
    <property type="entry name" value="MarR_2"/>
    <property type="match status" value="1"/>
</dbReference>
<reference evidence="5 6" key="1">
    <citation type="submission" date="2016-11" db="EMBL/GenBank/DDBJ databases">
        <authorList>
            <person name="Jaros S."/>
            <person name="Januszkiewicz K."/>
            <person name="Wedrychowicz H."/>
        </authorList>
    </citation>
    <scope>NUCLEOTIDE SEQUENCE [LARGE SCALE GENOMIC DNA]</scope>
    <source>
        <strain evidence="5 6">DSM 21758</strain>
    </source>
</reference>
<evidence type="ECO:0000256" key="1">
    <source>
        <dbReference type="ARBA" id="ARBA00023015"/>
    </source>
</evidence>
<dbReference type="PROSITE" id="PS50995">
    <property type="entry name" value="HTH_MARR_2"/>
    <property type="match status" value="1"/>
</dbReference>
<dbReference type="InterPro" id="IPR036388">
    <property type="entry name" value="WH-like_DNA-bd_sf"/>
</dbReference>
<feature type="domain" description="HTH marR-type" evidence="4">
    <location>
        <begin position="7"/>
        <end position="142"/>
    </location>
</feature>
<evidence type="ECO:0000313" key="6">
    <source>
        <dbReference type="Proteomes" id="UP000184310"/>
    </source>
</evidence>
<dbReference type="STRING" id="1121302.SAMN02745163_00648"/>
<dbReference type="InterPro" id="IPR000835">
    <property type="entry name" value="HTH_MarR-typ"/>
</dbReference>
<dbReference type="AlphaFoldDB" id="A0A1M6D6V7"/>
<dbReference type="SMART" id="SM00347">
    <property type="entry name" value="HTH_MARR"/>
    <property type="match status" value="1"/>
</dbReference>
<dbReference type="Gene3D" id="1.10.10.10">
    <property type="entry name" value="Winged helix-like DNA-binding domain superfamily/Winged helix DNA-binding domain"/>
    <property type="match status" value="1"/>
</dbReference>
<evidence type="ECO:0000259" key="4">
    <source>
        <dbReference type="PROSITE" id="PS50995"/>
    </source>
</evidence>
<dbReference type="OrthoDB" id="1853358at2"/>
<dbReference type="RefSeq" id="WP_072985232.1">
    <property type="nucleotide sequence ID" value="NZ_FQZB01000004.1"/>
</dbReference>
<dbReference type="InterPro" id="IPR036390">
    <property type="entry name" value="WH_DNA-bd_sf"/>
</dbReference>
<keyword evidence="2 5" id="KW-0238">DNA-binding</keyword>
<dbReference type="GO" id="GO:0003677">
    <property type="term" value="F:DNA binding"/>
    <property type="evidence" value="ECO:0007669"/>
    <property type="project" value="UniProtKB-KW"/>
</dbReference>
<keyword evidence="6" id="KW-1185">Reference proteome</keyword>
<dbReference type="EMBL" id="FQZB01000004">
    <property type="protein sequence ID" value="SHI68929.1"/>
    <property type="molecule type" value="Genomic_DNA"/>
</dbReference>